<evidence type="ECO:0000313" key="3">
    <source>
        <dbReference type="Proteomes" id="UP000324022"/>
    </source>
</evidence>
<feature type="compositionally biased region" description="Polar residues" evidence="1">
    <location>
        <begin position="477"/>
        <end position="498"/>
    </location>
</feature>
<feature type="compositionally biased region" description="Basic residues" evidence="1">
    <location>
        <begin position="48"/>
        <end position="57"/>
    </location>
</feature>
<reference evidence="2 3" key="1">
    <citation type="submission" date="2018-03" db="EMBL/GenBank/DDBJ databases">
        <authorList>
            <person name="Guldener U."/>
        </authorList>
    </citation>
    <scope>NUCLEOTIDE SEQUENCE [LARGE SCALE GENOMIC DNA]</scope>
    <source>
        <strain evidence="2 3">NBRC100155</strain>
    </source>
</reference>
<dbReference type="EMBL" id="OOIN01000005">
    <property type="protein sequence ID" value="SPO22936.1"/>
    <property type="molecule type" value="Genomic_DNA"/>
</dbReference>
<protein>
    <submittedName>
        <fullName evidence="2">Uncharacterized protein</fullName>
    </submittedName>
</protein>
<dbReference type="InterPro" id="IPR036770">
    <property type="entry name" value="Ankyrin_rpt-contain_sf"/>
</dbReference>
<evidence type="ECO:0000313" key="2">
    <source>
        <dbReference type="EMBL" id="SPO22936.1"/>
    </source>
</evidence>
<keyword evidence="3" id="KW-1185">Reference proteome</keyword>
<feature type="region of interest" description="Disordered" evidence="1">
    <location>
        <begin position="1"/>
        <end position="136"/>
    </location>
</feature>
<feature type="compositionally biased region" description="Polar residues" evidence="1">
    <location>
        <begin position="251"/>
        <end position="260"/>
    </location>
</feature>
<feature type="region of interest" description="Disordered" evidence="1">
    <location>
        <begin position="168"/>
        <end position="271"/>
    </location>
</feature>
<dbReference type="AlphaFoldDB" id="A0A5C3E0C5"/>
<organism evidence="2 3">
    <name type="scientific">Ustilago trichophora</name>
    <dbReference type="NCBI Taxonomy" id="86804"/>
    <lineage>
        <taxon>Eukaryota</taxon>
        <taxon>Fungi</taxon>
        <taxon>Dikarya</taxon>
        <taxon>Basidiomycota</taxon>
        <taxon>Ustilaginomycotina</taxon>
        <taxon>Ustilaginomycetes</taxon>
        <taxon>Ustilaginales</taxon>
        <taxon>Ustilaginaceae</taxon>
        <taxon>Ustilago</taxon>
    </lineage>
</organism>
<proteinExistence type="predicted"/>
<dbReference type="SUPFAM" id="SSF48403">
    <property type="entry name" value="Ankyrin repeat"/>
    <property type="match status" value="1"/>
</dbReference>
<dbReference type="OrthoDB" id="539213at2759"/>
<feature type="compositionally biased region" description="Basic and acidic residues" evidence="1">
    <location>
        <begin position="58"/>
        <end position="68"/>
    </location>
</feature>
<evidence type="ECO:0000256" key="1">
    <source>
        <dbReference type="SAM" id="MobiDB-lite"/>
    </source>
</evidence>
<sequence length="706" mass="79056">MSADREANTEANSKKELQVPRFSSYQPVASSSTSRSHHHHIEPESSRREHRRSRKPRRHEEAPEDPTRLHLSSRRSRSSRRDRKDDRDHTSSPSRHRHTQASHRSHRHRARSPTSFRHAPPRSHTPPTFDRELFFTDTRGDRDALLYGQDQSKVPKAYRAPRSLCALGSTSRDPVATKPLNSPVQPPDTPLLPPASMSAAVPPAQEFIGIDSPSSPSRASSPHEPNLDSFDPTLPYVKRPPRYEQVGGGPLSQTPMSSTLDLLKSQPKSRPVGMQDLPAELLQKILVFSRSSSLPLTCRHFLQACQSAGTSDKVDYMLGRWIDHLISYVTAKPCREKHRACRNFAIRLALLRRDRDPVWHDFVQALSDSPLPCTLGAIRTASLDVITFVSELRICDSNVLHRVVGAAKAARLPAHFIPETDSPQTPSHLPLLPKRLFRRIELFHYAEIRQQQSLDSQDQSRPKKRRRRRNGADKIHNSSTDTNDSLAAKDSFTSNTVHSPDDAHPAWLSHLLLSLASAPPRITGQTDVKPQDSILAANGSKRLNLHLDNAEGIKAKVGPVPSFDDLQMILTLLYQYRAGASSHQGYPMAMAVHRQAYSLVHLLLLFGADPNCKDGLAGQIAIRNGALDILHLLVTGPCLDADALTSLPFDSGPWPPHLGAPTLNLDQTHLRLAIQCRQWELVDYIWHERQVSPDIACLRLIEKLRQ</sequence>
<dbReference type="Gene3D" id="1.25.40.20">
    <property type="entry name" value="Ankyrin repeat-containing domain"/>
    <property type="match status" value="1"/>
</dbReference>
<feature type="compositionally biased region" description="Basic and acidic residues" evidence="1">
    <location>
        <begin position="1"/>
        <end position="18"/>
    </location>
</feature>
<feature type="compositionally biased region" description="Basic residues" evidence="1">
    <location>
        <begin position="71"/>
        <end position="81"/>
    </location>
</feature>
<accession>A0A5C3E0C5</accession>
<gene>
    <name evidence="2" type="ORF">UTRI_01614</name>
</gene>
<feature type="region of interest" description="Disordered" evidence="1">
    <location>
        <begin position="451"/>
        <end position="499"/>
    </location>
</feature>
<feature type="compositionally biased region" description="Basic residues" evidence="1">
    <location>
        <begin position="94"/>
        <end position="111"/>
    </location>
</feature>
<name>A0A5C3E0C5_9BASI</name>
<dbReference type="Proteomes" id="UP000324022">
    <property type="component" value="Unassembled WGS sequence"/>
</dbReference>
<feature type="compositionally biased region" description="Low complexity" evidence="1">
    <location>
        <begin position="194"/>
        <end position="204"/>
    </location>
</feature>
<feature type="compositionally biased region" description="Low complexity" evidence="1">
    <location>
        <begin position="212"/>
        <end position="222"/>
    </location>
</feature>
<feature type="compositionally biased region" description="Pro residues" evidence="1">
    <location>
        <begin position="184"/>
        <end position="193"/>
    </location>
</feature>